<sequence>MDGLQETFRWAALECAAQAPVAAYAFGRQHNFGDLVVSAAQLSLKTSIIEIPHSPELKRISGSELQELIAYHRRCQAEASRQYGTVPGHRFVRDPTGTRDTNFCPKNYSTFLKAAESLAKKVDELTNEIAKEMFMEGSVAGV</sequence>
<dbReference type="EMBL" id="JH687407">
    <property type="protein sequence ID" value="EIM79253.1"/>
    <property type="molecule type" value="Genomic_DNA"/>
</dbReference>
<dbReference type="AlphaFoldDB" id="R7RWS9"/>
<accession>R7RWS9</accession>
<evidence type="ECO:0000313" key="2">
    <source>
        <dbReference type="Proteomes" id="UP000053927"/>
    </source>
</evidence>
<dbReference type="GeneID" id="18802470"/>
<reference evidence="2" key="1">
    <citation type="journal article" date="2012" name="Science">
        <title>The Paleozoic origin of enzymatic lignin decomposition reconstructed from 31 fungal genomes.</title>
        <authorList>
            <person name="Floudas D."/>
            <person name="Binder M."/>
            <person name="Riley R."/>
            <person name="Barry K."/>
            <person name="Blanchette R.A."/>
            <person name="Henrissat B."/>
            <person name="Martinez A.T."/>
            <person name="Otillar R."/>
            <person name="Spatafora J.W."/>
            <person name="Yadav J.S."/>
            <person name="Aerts A."/>
            <person name="Benoit I."/>
            <person name="Boyd A."/>
            <person name="Carlson A."/>
            <person name="Copeland A."/>
            <person name="Coutinho P.M."/>
            <person name="de Vries R.P."/>
            <person name="Ferreira P."/>
            <person name="Findley K."/>
            <person name="Foster B."/>
            <person name="Gaskell J."/>
            <person name="Glotzer D."/>
            <person name="Gorecki P."/>
            <person name="Heitman J."/>
            <person name="Hesse C."/>
            <person name="Hori C."/>
            <person name="Igarashi K."/>
            <person name="Jurgens J.A."/>
            <person name="Kallen N."/>
            <person name="Kersten P."/>
            <person name="Kohler A."/>
            <person name="Kuees U."/>
            <person name="Kumar T.K.A."/>
            <person name="Kuo A."/>
            <person name="LaButti K."/>
            <person name="Larrondo L.F."/>
            <person name="Lindquist E."/>
            <person name="Ling A."/>
            <person name="Lombard V."/>
            <person name="Lucas S."/>
            <person name="Lundell T."/>
            <person name="Martin R."/>
            <person name="McLaughlin D.J."/>
            <person name="Morgenstern I."/>
            <person name="Morin E."/>
            <person name="Murat C."/>
            <person name="Nagy L.G."/>
            <person name="Nolan M."/>
            <person name="Ohm R.A."/>
            <person name="Patyshakuliyeva A."/>
            <person name="Rokas A."/>
            <person name="Ruiz-Duenas F.J."/>
            <person name="Sabat G."/>
            <person name="Salamov A."/>
            <person name="Samejima M."/>
            <person name="Schmutz J."/>
            <person name="Slot J.C."/>
            <person name="St John F."/>
            <person name="Stenlid J."/>
            <person name="Sun H."/>
            <person name="Sun S."/>
            <person name="Syed K."/>
            <person name="Tsang A."/>
            <person name="Wiebenga A."/>
            <person name="Young D."/>
            <person name="Pisabarro A."/>
            <person name="Eastwood D.C."/>
            <person name="Martin F."/>
            <person name="Cullen D."/>
            <person name="Grigoriev I.V."/>
            <person name="Hibbett D.S."/>
        </authorList>
    </citation>
    <scope>NUCLEOTIDE SEQUENCE [LARGE SCALE GENOMIC DNA]</scope>
    <source>
        <strain evidence="2">FP-91666</strain>
    </source>
</reference>
<evidence type="ECO:0000313" key="1">
    <source>
        <dbReference type="EMBL" id="EIM79253.1"/>
    </source>
</evidence>
<dbReference type="RefSeq" id="XP_007311700.1">
    <property type="nucleotide sequence ID" value="XM_007311638.1"/>
</dbReference>
<proteinExistence type="predicted"/>
<keyword evidence="2" id="KW-1185">Reference proteome</keyword>
<dbReference type="KEGG" id="shs:STEHIDRAFT_163910"/>
<protein>
    <submittedName>
        <fullName evidence="1">Uncharacterized protein</fullName>
    </submittedName>
</protein>
<dbReference type="Proteomes" id="UP000053927">
    <property type="component" value="Unassembled WGS sequence"/>
</dbReference>
<organism evidence="1 2">
    <name type="scientific">Stereum hirsutum (strain FP-91666)</name>
    <name type="common">White-rot fungus</name>
    <dbReference type="NCBI Taxonomy" id="721885"/>
    <lineage>
        <taxon>Eukaryota</taxon>
        <taxon>Fungi</taxon>
        <taxon>Dikarya</taxon>
        <taxon>Basidiomycota</taxon>
        <taxon>Agaricomycotina</taxon>
        <taxon>Agaricomycetes</taxon>
        <taxon>Russulales</taxon>
        <taxon>Stereaceae</taxon>
        <taxon>Stereum</taxon>
    </lineage>
</organism>
<gene>
    <name evidence="1" type="ORF">STEHIDRAFT_163910</name>
</gene>
<name>R7RWS9_STEHR</name>